<protein>
    <recommendedName>
        <fullName evidence="2">SGNH hydrolase-type esterase domain-containing protein</fullName>
    </recommendedName>
</protein>
<name>A0ABP6X4U3_9ACTN</name>
<reference evidence="4" key="1">
    <citation type="journal article" date="2019" name="Int. J. Syst. Evol. Microbiol.">
        <title>The Global Catalogue of Microorganisms (GCM) 10K type strain sequencing project: providing services to taxonomists for standard genome sequencing and annotation.</title>
        <authorList>
            <consortium name="The Broad Institute Genomics Platform"/>
            <consortium name="The Broad Institute Genome Sequencing Center for Infectious Disease"/>
            <person name="Wu L."/>
            <person name="Ma J."/>
        </authorList>
    </citation>
    <scope>NUCLEOTIDE SEQUENCE [LARGE SCALE GENOMIC DNA]</scope>
    <source>
        <strain evidence="4">JCM 16928</strain>
    </source>
</reference>
<organism evidence="3 4">
    <name type="scientific">Kribbella ginsengisoli</name>
    <dbReference type="NCBI Taxonomy" id="363865"/>
    <lineage>
        <taxon>Bacteria</taxon>
        <taxon>Bacillati</taxon>
        <taxon>Actinomycetota</taxon>
        <taxon>Actinomycetes</taxon>
        <taxon>Propionibacteriales</taxon>
        <taxon>Kribbellaceae</taxon>
        <taxon>Kribbella</taxon>
    </lineage>
</organism>
<comment type="caution">
    <text evidence="3">The sequence shown here is derived from an EMBL/GenBank/DDBJ whole genome shotgun (WGS) entry which is preliminary data.</text>
</comment>
<accession>A0ABP6X4U3</accession>
<evidence type="ECO:0000313" key="3">
    <source>
        <dbReference type="EMBL" id="GAA3560492.1"/>
    </source>
</evidence>
<dbReference type="PANTHER" id="PTHR30383:SF5">
    <property type="entry name" value="SGNH HYDROLASE-TYPE ESTERASE DOMAIN-CONTAINING PROTEIN"/>
    <property type="match status" value="1"/>
</dbReference>
<evidence type="ECO:0000259" key="2">
    <source>
        <dbReference type="Pfam" id="PF13472"/>
    </source>
</evidence>
<dbReference type="PANTHER" id="PTHR30383">
    <property type="entry name" value="THIOESTERASE 1/PROTEASE 1/LYSOPHOSPHOLIPASE L1"/>
    <property type="match status" value="1"/>
</dbReference>
<dbReference type="EMBL" id="BAABAA010000003">
    <property type="protein sequence ID" value="GAA3560492.1"/>
    <property type="molecule type" value="Genomic_DNA"/>
</dbReference>
<sequence>MKARHLLAGGVALLLCAAGLTLMGADEAPAAREQADLTIVALGDSVTSGVGCRCTAFPGLYGRLIADRTGQSVAVDNQGVSGMNSGGLLTQLKHKHSSISEAVQTANIILITIGANDYLGHEDAVTRASCTPIVPNSCVAKELSRLPANLHQILTRVRALRPGATVLMTGYWNVFRDGQVARDRYTPDGIEASFALTRATNAATADAARSDGATYVDIFTAFEKPGQDVTTLLAPDGDHPNAAGHALIAQSLASATVLLAH</sequence>
<dbReference type="InterPro" id="IPR013830">
    <property type="entry name" value="SGNH_hydro"/>
</dbReference>
<feature type="chain" id="PRO_5045631303" description="SGNH hydrolase-type esterase domain-containing protein" evidence="1">
    <location>
        <begin position="25"/>
        <end position="261"/>
    </location>
</feature>
<dbReference type="SUPFAM" id="SSF52266">
    <property type="entry name" value="SGNH hydrolase"/>
    <property type="match status" value="1"/>
</dbReference>
<evidence type="ECO:0000256" key="1">
    <source>
        <dbReference type="SAM" id="SignalP"/>
    </source>
</evidence>
<keyword evidence="1" id="KW-0732">Signal</keyword>
<dbReference type="Gene3D" id="3.40.50.1110">
    <property type="entry name" value="SGNH hydrolase"/>
    <property type="match status" value="1"/>
</dbReference>
<evidence type="ECO:0000313" key="4">
    <source>
        <dbReference type="Proteomes" id="UP001501222"/>
    </source>
</evidence>
<dbReference type="Proteomes" id="UP001501222">
    <property type="component" value="Unassembled WGS sequence"/>
</dbReference>
<gene>
    <name evidence="3" type="ORF">GCM10022235_31020</name>
</gene>
<dbReference type="InterPro" id="IPR051532">
    <property type="entry name" value="Ester_Hydrolysis_Enzymes"/>
</dbReference>
<keyword evidence="4" id="KW-1185">Reference proteome</keyword>
<feature type="signal peptide" evidence="1">
    <location>
        <begin position="1"/>
        <end position="24"/>
    </location>
</feature>
<feature type="domain" description="SGNH hydrolase-type esterase" evidence="2">
    <location>
        <begin position="41"/>
        <end position="247"/>
    </location>
</feature>
<dbReference type="InterPro" id="IPR036514">
    <property type="entry name" value="SGNH_hydro_sf"/>
</dbReference>
<dbReference type="RefSeq" id="WP_344841139.1">
    <property type="nucleotide sequence ID" value="NZ_BAABAA010000003.1"/>
</dbReference>
<dbReference type="Pfam" id="PF13472">
    <property type="entry name" value="Lipase_GDSL_2"/>
    <property type="match status" value="1"/>
</dbReference>
<proteinExistence type="predicted"/>